<feature type="signal peptide" evidence="1">
    <location>
        <begin position="1"/>
        <end position="22"/>
    </location>
</feature>
<accession>A0A4Q9QIS0</accession>
<protein>
    <submittedName>
        <fullName evidence="2">Uncharacterized protein</fullName>
    </submittedName>
</protein>
<evidence type="ECO:0000256" key="1">
    <source>
        <dbReference type="SAM" id="SignalP"/>
    </source>
</evidence>
<proteinExistence type="predicted"/>
<comment type="caution">
    <text evidence="2">The sequence shown here is derived from an EMBL/GenBank/DDBJ whole genome shotgun (WGS) entry which is preliminary data.</text>
</comment>
<feature type="chain" id="PRO_5020696356" evidence="1">
    <location>
        <begin position="23"/>
        <end position="195"/>
    </location>
</feature>
<evidence type="ECO:0000313" key="2">
    <source>
        <dbReference type="EMBL" id="TBU76544.1"/>
    </source>
</evidence>
<dbReference type="InterPro" id="IPR029058">
    <property type="entry name" value="AB_hydrolase_fold"/>
</dbReference>
<reference evidence="2 3" key="1">
    <citation type="submission" date="2018-06" db="EMBL/GenBank/DDBJ databases">
        <title>Three novel Pseudomonas species isolated from symptomatic oak.</title>
        <authorList>
            <person name="Bueno-Gonzalez V."/>
            <person name="Brady C."/>
        </authorList>
    </citation>
    <scope>NUCLEOTIDE SEQUENCE [LARGE SCALE GENOMIC DNA]</scope>
    <source>
        <strain evidence="2 3">P9A</strain>
    </source>
</reference>
<dbReference type="RefSeq" id="WP_131181150.1">
    <property type="nucleotide sequence ID" value="NZ_QJUI01000014.1"/>
</dbReference>
<keyword evidence="3" id="KW-1185">Reference proteome</keyword>
<dbReference type="OrthoDB" id="7017411at2"/>
<gene>
    <name evidence="2" type="ORF">DNK06_16830</name>
</gene>
<dbReference type="EMBL" id="QJUI01000014">
    <property type="protein sequence ID" value="TBU76544.1"/>
    <property type="molecule type" value="Genomic_DNA"/>
</dbReference>
<dbReference type="Proteomes" id="UP000292302">
    <property type="component" value="Unassembled WGS sequence"/>
</dbReference>
<dbReference type="Gene3D" id="3.40.50.1820">
    <property type="entry name" value="alpha/beta hydrolase"/>
    <property type="match status" value="1"/>
</dbReference>
<keyword evidence="1" id="KW-0732">Signal</keyword>
<sequence>MTCTRCFLLLFCSAALVGLVLGDGTAGRPETSSSTDRAMQLLRLHDGTSTFTILVAANADLYNLPQGLRRVVVRIEDDVFSSESSLEASDGTLVLVPQFQVIDGRPMPMDLPAWHGEQAWTGGELSSEGAVGLSAFAVLDGLLGYLKRSSHFSELQEMVFVGHGMAAELVERHGMRPPITASFRIRHMRAQVVRH</sequence>
<evidence type="ECO:0000313" key="3">
    <source>
        <dbReference type="Proteomes" id="UP000292302"/>
    </source>
</evidence>
<organism evidence="2 3">
    <name type="scientific">Phytopseudomonas daroniae</name>
    <dbReference type="NCBI Taxonomy" id="2487519"/>
    <lineage>
        <taxon>Bacteria</taxon>
        <taxon>Pseudomonadati</taxon>
        <taxon>Pseudomonadota</taxon>
        <taxon>Gammaproteobacteria</taxon>
        <taxon>Pseudomonadales</taxon>
        <taxon>Pseudomonadaceae</taxon>
        <taxon>Phytopseudomonas</taxon>
    </lineage>
</organism>
<dbReference type="AlphaFoldDB" id="A0A4Q9QIS0"/>
<name>A0A4Q9QIS0_9GAMM</name>